<evidence type="ECO:0000313" key="3">
    <source>
        <dbReference type="Proteomes" id="UP000276133"/>
    </source>
</evidence>
<dbReference type="OrthoDB" id="5962009at2759"/>
<reference evidence="2 3" key="1">
    <citation type="journal article" date="2018" name="Sci. Rep.">
        <title>Genomic signatures of local adaptation to the degree of environmental predictability in rotifers.</title>
        <authorList>
            <person name="Franch-Gras L."/>
            <person name="Hahn C."/>
            <person name="Garcia-Roger E.M."/>
            <person name="Carmona M.J."/>
            <person name="Serra M."/>
            <person name="Gomez A."/>
        </authorList>
    </citation>
    <scope>NUCLEOTIDE SEQUENCE [LARGE SCALE GENOMIC DNA]</scope>
    <source>
        <strain evidence="2">HYR1</strain>
    </source>
</reference>
<keyword evidence="1" id="KW-0676">Redox-active center</keyword>
<protein>
    <submittedName>
        <fullName evidence="2">Migration and invasion enhancer 1</fullName>
    </submittedName>
</protein>
<proteinExistence type="predicted"/>
<keyword evidence="3" id="KW-1185">Reference proteome</keyword>
<gene>
    <name evidence="2" type="ORF">BpHYR1_051032</name>
</gene>
<dbReference type="Pfam" id="PF10262">
    <property type="entry name" value="Rdx"/>
    <property type="match status" value="1"/>
</dbReference>
<dbReference type="SUPFAM" id="SSF52833">
    <property type="entry name" value="Thioredoxin-like"/>
    <property type="match status" value="1"/>
</dbReference>
<dbReference type="AlphaFoldDB" id="A0A3M7SQH0"/>
<dbReference type="NCBIfam" id="TIGR02174">
    <property type="entry name" value="CXXU_selWTH"/>
    <property type="match status" value="1"/>
</dbReference>
<organism evidence="2 3">
    <name type="scientific">Brachionus plicatilis</name>
    <name type="common">Marine rotifer</name>
    <name type="synonym">Brachionus muelleri</name>
    <dbReference type="NCBI Taxonomy" id="10195"/>
    <lineage>
        <taxon>Eukaryota</taxon>
        <taxon>Metazoa</taxon>
        <taxon>Spiralia</taxon>
        <taxon>Gnathifera</taxon>
        <taxon>Rotifera</taxon>
        <taxon>Eurotatoria</taxon>
        <taxon>Monogononta</taxon>
        <taxon>Pseudotrocha</taxon>
        <taxon>Ploima</taxon>
        <taxon>Brachionidae</taxon>
        <taxon>Brachionus</taxon>
    </lineage>
</organism>
<dbReference type="EMBL" id="REGN01000928">
    <property type="protein sequence ID" value="RNA38074.1"/>
    <property type="molecule type" value="Genomic_DNA"/>
</dbReference>
<dbReference type="InterPro" id="IPR036249">
    <property type="entry name" value="Thioredoxin-like_sf"/>
</dbReference>
<accession>A0A3M7SQH0</accession>
<sequence>MSTNPVQDEIIQEVSNARVEGRVGRRSSFEVTINGKQVFSKLAQNGFPVYEKIVEEVIKASKGVEVSEVAEVQSSKCVIS</sequence>
<name>A0A3M7SQH0_BRAPC</name>
<dbReference type="Proteomes" id="UP000276133">
    <property type="component" value="Unassembled WGS sequence"/>
</dbReference>
<dbReference type="InterPro" id="IPR011893">
    <property type="entry name" value="Selenoprotein_Rdx-typ"/>
</dbReference>
<evidence type="ECO:0000313" key="2">
    <source>
        <dbReference type="EMBL" id="RNA38074.1"/>
    </source>
</evidence>
<dbReference type="Gene3D" id="3.40.30.10">
    <property type="entry name" value="Glutaredoxin"/>
    <property type="match status" value="1"/>
</dbReference>
<comment type="caution">
    <text evidence="2">The sequence shown here is derived from an EMBL/GenBank/DDBJ whole genome shotgun (WGS) entry which is preliminary data.</text>
</comment>
<evidence type="ECO:0000256" key="1">
    <source>
        <dbReference type="ARBA" id="ARBA00023284"/>
    </source>
</evidence>